<comment type="caution">
    <text evidence="1">The sequence shown here is derived from an EMBL/GenBank/DDBJ whole genome shotgun (WGS) entry which is preliminary data.</text>
</comment>
<accession>A0A5B7H0W8</accession>
<dbReference type="EMBL" id="VSRR010023877">
    <property type="protein sequence ID" value="MPC65810.1"/>
    <property type="molecule type" value="Genomic_DNA"/>
</dbReference>
<dbReference type="AlphaFoldDB" id="A0A5B7H0W8"/>
<dbReference type="Proteomes" id="UP000324222">
    <property type="component" value="Unassembled WGS sequence"/>
</dbReference>
<gene>
    <name evidence="1" type="ORF">E2C01_059946</name>
</gene>
<name>A0A5B7H0W8_PORTR</name>
<proteinExistence type="predicted"/>
<evidence type="ECO:0000313" key="2">
    <source>
        <dbReference type="Proteomes" id="UP000324222"/>
    </source>
</evidence>
<keyword evidence="2" id="KW-1185">Reference proteome</keyword>
<organism evidence="1 2">
    <name type="scientific">Portunus trituberculatus</name>
    <name type="common">Swimming crab</name>
    <name type="synonym">Neptunus trituberculatus</name>
    <dbReference type="NCBI Taxonomy" id="210409"/>
    <lineage>
        <taxon>Eukaryota</taxon>
        <taxon>Metazoa</taxon>
        <taxon>Ecdysozoa</taxon>
        <taxon>Arthropoda</taxon>
        <taxon>Crustacea</taxon>
        <taxon>Multicrustacea</taxon>
        <taxon>Malacostraca</taxon>
        <taxon>Eumalacostraca</taxon>
        <taxon>Eucarida</taxon>
        <taxon>Decapoda</taxon>
        <taxon>Pleocyemata</taxon>
        <taxon>Brachyura</taxon>
        <taxon>Eubrachyura</taxon>
        <taxon>Portunoidea</taxon>
        <taxon>Portunidae</taxon>
        <taxon>Portuninae</taxon>
        <taxon>Portunus</taxon>
    </lineage>
</organism>
<reference evidence="1 2" key="1">
    <citation type="submission" date="2019-05" db="EMBL/GenBank/DDBJ databases">
        <title>Another draft genome of Portunus trituberculatus and its Hox gene families provides insights of decapod evolution.</title>
        <authorList>
            <person name="Jeong J.-H."/>
            <person name="Song I."/>
            <person name="Kim S."/>
            <person name="Choi T."/>
            <person name="Kim D."/>
            <person name="Ryu S."/>
            <person name="Kim W."/>
        </authorList>
    </citation>
    <scope>NUCLEOTIDE SEQUENCE [LARGE SCALE GENOMIC DNA]</scope>
    <source>
        <tissue evidence="1">Muscle</tissue>
    </source>
</reference>
<sequence length="29" mass="3239">MFSASPSTRVCPWPPLVPLFGLLHIRSQT</sequence>
<evidence type="ECO:0000313" key="1">
    <source>
        <dbReference type="EMBL" id="MPC65810.1"/>
    </source>
</evidence>
<protein>
    <submittedName>
        <fullName evidence="1">Uncharacterized protein</fullName>
    </submittedName>
</protein>